<evidence type="ECO:0000313" key="3">
    <source>
        <dbReference type="EMBL" id="SHI22105.1"/>
    </source>
</evidence>
<dbReference type="Gene3D" id="3.30.420.180">
    <property type="entry name" value="CobE/GbiG C-terminal domain"/>
    <property type="match status" value="1"/>
</dbReference>
<accession>A0A1M5ZD01</accession>
<dbReference type="PANTHER" id="PTHR37477:SF1">
    <property type="entry name" value="COBALT-PRECORRIN-5A HYDROLASE"/>
    <property type="match status" value="1"/>
</dbReference>
<dbReference type="SUPFAM" id="SSF159672">
    <property type="entry name" value="CbiG N-terminal domain-like"/>
    <property type="match status" value="1"/>
</dbReference>
<keyword evidence="3" id="KW-0378">Hydrolase</keyword>
<reference evidence="4" key="1">
    <citation type="submission" date="2016-11" db="EMBL/GenBank/DDBJ databases">
        <authorList>
            <person name="Varghese N."/>
            <person name="Submissions S."/>
        </authorList>
    </citation>
    <scope>NUCLEOTIDE SEQUENCE [LARGE SCALE GENOMIC DNA]</scope>
    <source>
        <strain evidence="4">DSM 3071</strain>
    </source>
</reference>
<protein>
    <submittedName>
        <fullName evidence="3">Cobalt-precorrin 5A hydrolase</fullName>
    </submittedName>
</protein>
<evidence type="ECO:0000259" key="1">
    <source>
        <dbReference type="Pfam" id="PF01890"/>
    </source>
</evidence>
<feature type="domain" description="Cobalamin synthesis G N-terminal" evidence="2">
    <location>
        <begin position="39"/>
        <end position="119"/>
    </location>
</feature>
<dbReference type="Pfam" id="PF01890">
    <property type="entry name" value="CbiG_C"/>
    <property type="match status" value="1"/>
</dbReference>
<sequence>MEQANSGKYKFICFTDTGKALMARLSGEDGLKVDSLKDWTRDNFEQGNVLVFIGAMGIAVRAIAPFCKDKTKDPAVIVIDEKGTFVIPVLSGHIGGGVEAAKEIASKIGAVPVITTATDVNNEFAVDVFAKSNGLGISDMKKAKEFSMTLLAGHETEFIVTPNKPERDALCLIPKCTVIGMGCRKGKSVDELYEFLNEVLNKKSIDIRSVKALVSADKKKDEEGLIELSNRLGVPFITYSSDVLMQQEGEFEHSDLVMEVTGSDNVCERSVCAYGCHTIIQKKTKKDGMTLAIGMVAVQIKG</sequence>
<organism evidence="3 4">
    <name type="scientific">Butyrivibrio fibrisolvens DSM 3071</name>
    <dbReference type="NCBI Taxonomy" id="1121131"/>
    <lineage>
        <taxon>Bacteria</taxon>
        <taxon>Bacillati</taxon>
        <taxon>Bacillota</taxon>
        <taxon>Clostridia</taxon>
        <taxon>Lachnospirales</taxon>
        <taxon>Lachnospiraceae</taxon>
        <taxon>Butyrivibrio</taxon>
    </lineage>
</organism>
<dbReference type="GO" id="GO:0009236">
    <property type="term" value="P:cobalamin biosynthetic process"/>
    <property type="evidence" value="ECO:0007669"/>
    <property type="project" value="InterPro"/>
</dbReference>
<evidence type="ECO:0000259" key="2">
    <source>
        <dbReference type="Pfam" id="PF11760"/>
    </source>
</evidence>
<dbReference type="InterPro" id="IPR036518">
    <property type="entry name" value="CobE/GbiG_C_sf"/>
</dbReference>
<proteinExistence type="predicted"/>
<dbReference type="InterPro" id="IPR052553">
    <property type="entry name" value="CbiG_hydrolase"/>
</dbReference>
<dbReference type="PANTHER" id="PTHR37477">
    <property type="entry name" value="COBALT-PRECORRIN-5A HYDROLASE"/>
    <property type="match status" value="1"/>
</dbReference>
<dbReference type="STRING" id="1121131.SAMN02745229_02144"/>
<dbReference type="GO" id="GO:0016787">
    <property type="term" value="F:hydrolase activity"/>
    <property type="evidence" value="ECO:0007669"/>
    <property type="project" value="UniProtKB-KW"/>
</dbReference>
<dbReference type="EMBL" id="FQXK01000017">
    <property type="protein sequence ID" value="SHI22105.1"/>
    <property type="molecule type" value="Genomic_DNA"/>
</dbReference>
<gene>
    <name evidence="3" type="ORF">SAMN02745229_02144</name>
</gene>
<dbReference type="Proteomes" id="UP000184278">
    <property type="component" value="Unassembled WGS sequence"/>
</dbReference>
<keyword evidence="4" id="KW-1185">Reference proteome</keyword>
<dbReference type="InterPro" id="IPR038029">
    <property type="entry name" value="GbiG_N_sf"/>
</dbReference>
<dbReference type="OrthoDB" id="9781023at2"/>
<dbReference type="GeneID" id="89509691"/>
<feature type="domain" description="CobE/GbiG C-terminal" evidence="1">
    <location>
        <begin position="178"/>
        <end position="293"/>
    </location>
</feature>
<dbReference type="InterPro" id="IPR002750">
    <property type="entry name" value="CobE/GbiG_C"/>
</dbReference>
<dbReference type="AlphaFoldDB" id="A0A1M5ZD01"/>
<dbReference type="Pfam" id="PF11760">
    <property type="entry name" value="CbiG_N"/>
    <property type="match status" value="1"/>
</dbReference>
<name>A0A1M5ZD01_BUTFI</name>
<dbReference type="SUPFAM" id="SSF159664">
    <property type="entry name" value="CobE/GbiG C-terminal domain-like"/>
    <property type="match status" value="1"/>
</dbReference>
<evidence type="ECO:0000313" key="4">
    <source>
        <dbReference type="Proteomes" id="UP000184278"/>
    </source>
</evidence>
<dbReference type="Gene3D" id="3.40.50.11220">
    <property type="match status" value="1"/>
</dbReference>
<dbReference type="RefSeq" id="WP_073387638.1">
    <property type="nucleotide sequence ID" value="NZ_FQXK01000017.1"/>
</dbReference>
<dbReference type="InterPro" id="IPR021744">
    <property type="entry name" value="CbiG_N"/>
</dbReference>